<accession>A0A1L8QNB2</accession>
<dbReference type="SUPFAM" id="SSF110395">
    <property type="entry name" value="CutC-like"/>
    <property type="match status" value="1"/>
</dbReference>
<dbReference type="InterPro" id="IPR036822">
    <property type="entry name" value="CutC-like_dom_sf"/>
</dbReference>
<gene>
    <name evidence="3" type="primary">cutC</name>
    <name evidence="4" type="ORF">RU93_GL001259</name>
</gene>
<dbReference type="GO" id="GO:0005737">
    <property type="term" value="C:cytoplasm"/>
    <property type="evidence" value="ECO:0007669"/>
    <property type="project" value="UniProtKB-SubCell"/>
</dbReference>
<sequence>MLKCEDNVENIEGVMKMLKEFCAENFTDVPQAIANGAKRIELCDNLTVGGTTPSAGVIESTVAYAHDHGVPVMTIIRPRGGDFVYNDYELKIMETDLIEAKKLGTDGVVIGCLTADGDLDEEALDVLIDRAIGLPITFHMAFDAMPVEKQFTAIDWLAEHGVDRILTHGGPAGVPISEHYEHLKALIAYANGRILILPGGGITHENAAEVAQTLGVPEVHGTKIIAL</sequence>
<evidence type="ECO:0000313" key="4">
    <source>
        <dbReference type="EMBL" id="OJG09015.1"/>
    </source>
</evidence>
<name>A0A1L8QNB2_9ENTE</name>
<dbReference type="InterPro" id="IPR005627">
    <property type="entry name" value="CutC-like"/>
</dbReference>
<dbReference type="Proteomes" id="UP000182149">
    <property type="component" value="Unassembled WGS sequence"/>
</dbReference>
<comment type="subcellular location">
    <subcellularLocation>
        <location evidence="3">Cytoplasm</location>
    </subcellularLocation>
</comment>
<dbReference type="AlphaFoldDB" id="A0A1L8QNB2"/>
<dbReference type="PANTHER" id="PTHR12598:SF0">
    <property type="entry name" value="COPPER HOMEOSTASIS PROTEIN CUTC HOMOLOG"/>
    <property type="match status" value="1"/>
</dbReference>
<evidence type="ECO:0000256" key="2">
    <source>
        <dbReference type="ARBA" id="ARBA00022490"/>
    </source>
</evidence>
<dbReference type="STRING" id="328396.RU93_GL001259"/>
<dbReference type="FunFam" id="3.20.20.380:FF:000003">
    <property type="entry name" value="Copper homeostasis protein CutC"/>
    <property type="match status" value="1"/>
</dbReference>
<comment type="similarity">
    <text evidence="1 3">Belongs to the CutC family.</text>
</comment>
<keyword evidence="2 3" id="KW-0963">Cytoplasm</keyword>
<organism evidence="4 5">
    <name type="scientific">Enterococcus aquimarinus</name>
    <dbReference type="NCBI Taxonomy" id="328396"/>
    <lineage>
        <taxon>Bacteria</taxon>
        <taxon>Bacillati</taxon>
        <taxon>Bacillota</taxon>
        <taxon>Bacilli</taxon>
        <taxon>Lactobacillales</taxon>
        <taxon>Enterococcaceae</taxon>
        <taxon>Enterococcus</taxon>
    </lineage>
</organism>
<proteinExistence type="inferred from homology"/>
<evidence type="ECO:0000313" key="5">
    <source>
        <dbReference type="Proteomes" id="UP000182149"/>
    </source>
</evidence>
<dbReference type="GO" id="GO:0005507">
    <property type="term" value="F:copper ion binding"/>
    <property type="evidence" value="ECO:0007669"/>
    <property type="project" value="TreeGrafter"/>
</dbReference>
<reference evidence="4 5" key="1">
    <citation type="submission" date="2014-12" db="EMBL/GenBank/DDBJ databases">
        <title>Draft genome sequences of 29 type strains of Enterococci.</title>
        <authorList>
            <person name="Zhong Z."/>
            <person name="Sun Z."/>
            <person name="Liu W."/>
            <person name="Zhang W."/>
            <person name="Zhang H."/>
        </authorList>
    </citation>
    <scope>NUCLEOTIDE SEQUENCE [LARGE SCALE GENOMIC DNA]</scope>
    <source>
        <strain evidence="4 5">DSM 17690</strain>
    </source>
</reference>
<protein>
    <recommendedName>
        <fullName evidence="3">PF03932 family protein CutC</fullName>
    </recommendedName>
</protein>
<keyword evidence="5" id="KW-1185">Reference proteome</keyword>
<dbReference type="HAMAP" id="MF_00795">
    <property type="entry name" value="CutC"/>
    <property type="match status" value="1"/>
</dbReference>
<comment type="caution">
    <text evidence="3">Once thought to be involved in copper homeostasis, experiments in E.coli have shown this is not the case.</text>
</comment>
<comment type="caution">
    <text evidence="4">The sequence shown here is derived from an EMBL/GenBank/DDBJ whole genome shotgun (WGS) entry which is preliminary data.</text>
</comment>
<dbReference type="EMBL" id="JXKD01000022">
    <property type="protein sequence ID" value="OJG09015.1"/>
    <property type="molecule type" value="Genomic_DNA"/>
</dbReference>
<evidence type="ECO:0000256" key="3">
    <source>
        <dbReference type="HAMAP-Rule" id="MF_00795"/>
    </source>
</evidence>
<evidence type="ECO:0000256" key="1">
    <source>
        <dbReference type="ARBA" id="ARBA00007768"/>
    </source>
</evidence>
<dbReference type="PANTHER" id="PTHR12598">
    <property type="entry name" value="COPPER HOMEOSTASIS PROTEIN CUTC"/>
    <property type="match status" value="1"/>
</dbReference>
<dbReference type="Gene3D" id="3.20.20.380">
    <property type="entry name" value="Copper homeostasis (CutC) domain"/>
    <property type="match status" value="1"/>
</dbReference>
<dbReference type="Pfam" id="PF03932">
    <property type="entry name" value="CutC"/>
    <property type="match status" value="1"/>
</dbReference>